<comment type="caution">
    <text evidence="3">The sequence shown here is derived from an EMBL/GenBank/DDBJ whole genome shotgun (WGS) entry which is preliminary data.</text>
</comment>
<evidence type="ECO:0000313" key="4">
    <source>
        <dbReference type="Proteomes" id="UP000214603"/>
    </source>
</evidence>
<dbReference type="PANTHER" id="PTHR42928:SF5">
    <property type="entry name" value="BLR1237 PROTEIN"/>
    <property type="match status" value="1"/>
</dbReference>
<keyword evidence="4" id="KW-1185">Reference proteome</keyword>
<dbReference type="PIRSF" id="PIRSF017082">
    <property type="entry name" value="YflP"/>
    <property type="match status" value="1"/>
</dbReference>
<dbReference type="AlphaFoldDB" id="A0A225M0J4"/>
<accession>A0A225M0J4</accession>
<dbReference type="Gene3D" id="3.40.190.10">
    <property type="entry name" value="Periplasmic binding protein-like II"/>
    <property type="match status" value="1"/>
</dbReference>
<sequence>MLHKALFRSAVPLAKLALAIGTAALSAMPVSASASAGFPDKPIRLVVGFPPGGGVDVAARALGNVLGKELGEPIVVENIPGAGGNIATDRVVKSAANGYTLLFGSIALSINPSLYKSLTFDPVKQLRAVSMVSTSPYVLLANAQSGISSVQELISQVKAGKHIDYASAGNGSGSHLFMQQFCDLAGISMTHIPYRGATPAMNDVLGNQVPVVFDSIMTTLPYIKAGRLKALGLSSIKKSVIAPEIPSLDEQGVKGMDSTSWFIIFAPSGTPDDVVLKLERAINKSLSTPALKQRFADMGAEVVAATSQEAQKFYESEVAKWARVVKASGVHVD</sequence>
<dbReference type="OrthoDB" id="8630746at2"/>
<dbReference type="Proteomes" id="UP000214603">
    <property type="component" value="Unassembled WGS sequence"/>
</dbReference>
<dbReference type="PANTHER" id="PTHR42928">
    <property type="entry name" value="TRICARBOXYLATE-BINDING PROTEIN"/>
    <property type="match status" value="1"/>
</dbReference>
<dbReference type="CDD" id="cd13578">
    <property type="entry name" value="PBP2_Bug27"/>
    <property type="match status" value="1"/>
</dbReference>
<comment type="similarity">
    <text evidence="1">Belongs to the UPF0065 (bug) family.</text>
</comment>
<dbReference type="EMBL" id="NJIH01000019">
    <property type="protein sequence ID" value="OWT53733.1"/>
    <property type="molecule type" value="Genomic_DNA"/>
</dbReference>
<reference evidence="4" key="1">
    <citation type="submission" date="2017-06" db="EMBL/GenBank/DDBJ databases">
        <title>Herbaspirillum phytohormonus sp. nov., isolated from the root nodule of Robinia pseudoacacia in lead-zinc mine.</title>
        <authorList>
            <person name="Fan M."/>
            <person name="Lin Y."/>
        </authorList>
    </citation>
    <scope>NUCLEOTIDE SEQUENCE [LARGE SCALE GENOMIC DNA]</scope>
    <source>
        <strain evidence="4">SC-089</strain>
    </source>
</reference>
<dbReference type="Gene3D" id="3.40.190.150">
    <property type="entry name" value="Bordetella uptake gene, domain 1"/>
    <property type="match status" value="1"/>
</dbReference>
<feature type="signal peptide" evidence="2">
    <location>
        <begin position="1"/>
        <end position="36"/>
    </location>
</feature>
<evidence type="ECO:0000256" key="2">
    <source>
        <dbReference type="SAM" id="SignalP"/>
    </source>
</evidence>
<dbReference type="RefSeq" id="WP_088605913.1">
    <property type="nucleotide sequence ID" value="NZ_NJIH01000019.1"/>
</dbReference>
<keyword evidence="2" id="KW-0732">Signal</keyword>
<evidence type="ECO:0000313" key="3">
    <source>
        <dbReference type="EMBL" id="OWT53733.1"/>
    </source>
</evidence>
<gene>
    <name evidence="3" type="ORF">CEY11_23720</name>
</gene>
<dbReference type="InterPro" id="IPR042100">
    <property type="entry name" value="Bug_dom1"/>
</dbReference>
<organism evidence="3 4">
    <name type="scientific">Candidimonas nitroreducens</name>
    <dbReference type="NCBI Taxonomy" id="683354"/>
    <lineage>
        <taxon>Bacteria</taxon>
        <taxon>Pseudomonadati</taxon>
        <taxon>Pseudomonadota</taxon>
        <taxon>Betaproteobacteria</taxon>
        <taxon>Burkholderiales</taxon>
        <taxon>Alcaligenaceae</taxon>
        <taxon>Candidimonas</taxon>
    </lineage>
</organism>
<evidence type="ECO:0000256" key="1">
    <source>
        <dbReference type="ARBA" id="ARBA00006987"/>
    </source>
</evidence>
<name>A0A225M0J4_9BURK</name>
<dbReference type="InterPro" id="IPR005064">
    <property type="entry name" value="BUG"/>
</dbReference>
<dbReference type="SUPFAM" id="SSF53850">
    <property type="entry name" value="Periplasmic binding protein-like II"/>
    <property type="match status" value="1"/>
</dbReference>
<proteinExistence type="inferred from homology"/>
<dbReference type="Pfam" id="PF03401">
    <property type="entry name" value="TctC"/>
    <property type="match status" value="1"/>
</dbReference>
<protein>
    <submittedName>
        <fullName evidence="3">MFS transporter</fullName>
    </submittedName>
</protein>
<feature type="chain" id="PRO_5012533482" evidence="2">
    <location>
        <begin position="37"/>
        <end position="333"/>
    </location>
</feature>